<feature type="compositionally biased region" description="Polar residues" evidence="1">
    <location>
        <begin position="81"/>
        <end position="102"/>
    </location>
</feature>
<organism evidence="3 4">
    <name type="scientific">Bifidobacterium longum subsp. infantis</name>
    <dbReference type="NCBI Taxonomy" id="1682"/>
    <lineage>
        <taxon>Bacteria</taxon>
        <taxon>Bacillati</taxon>
        <taxon>Actinomycetota</taxon>
        <taxon>Actinomycetes</taxon>
        <taxon>Bifidobacteriales</taxon>
        <taxon>Bifidobacteriaceae</taxon>
        <taxon>Bifidobacterium</taxon>
    </lineage>
</organism>
<evidence type="ECO:0000313" key="4">
    <source>
        <dbReference type="Proteomes" id="UP000067206"/>
    </source>
</evidence>
<sequence length="240" mass="24828">MIKPLQLGDGIMTDETKEFASIEDATPTTAIPSETDATTATTTMVTVDDRTDTTVLPSAADDDETAVLPVPDNHADASVSDVDTQATAASPSPIEPTTNRIAQETVADAVEGDGGPVPSADDVPMYAASSARPPYEQSQTAGKPCQPGGSAKNVQNAKDVQNAKNIQKQSTSAPTVVFGLLGVIIGVIALVFGYISPDRMISLFSPNPQLLTAIICAVVGLILVIVAVVWAIVGAVKKRK</sequence>
<keyword evidence="2" id="KW-0812">Transmembrane</keyword>
<feature type="region of interest" description="Disordered" evidence="1">
    <location>
        <begin position="50"/>
        <end position="154"/>
    </location>
</feature>
<feature type="transmembrane region" description="Helical" evidence="2">
    <location>
        <begin position="210"/>
        <end position="236"/>
    </location>
</feature>
<dbReference type="AlphaFoldDB" id="A0A0M5KZ21"/>
<proteinExistence type="predicted"/>
<dbReference type="EMBL" id="CP010411">
    <property type="protein sequence ID" value="ALE08336.1"/>
    <property type="molecule type" value="Genomic_DNA"/>
</dbReference>
<gene>
    <name evidence="3" type="ORF">RY67_261</name>
</gene>
<feature type="transmembrane region" description="Helical" evidence="2">
    <location>
        <begin position="176"/>
        <end position="195"/>
    </location>
</feature>
<evidence type="ECO:0000313" key="3">
    <source>
        <dbReference type="EMBL" id="ALE08336.1"/>
    </source>
</evidence>
<evidence type="ECO:0000256" key="2">
    <source>
        <dbReference type="SAM" id="Phobius"/>
    </source>
</evidence>
<name>A0A0M5KZ21_BIFLI</name>
<dbReference type="PATRIC" id="fig|1682.24.peg.260"/>
<accession>A0A0M5KZ21</accession>
<dbReference type="Proteomes" id="UP000067206">
    <property type="component" value="Chromosome"/>
</dbReference>
<keyword evidence="2" id="KW-1133">Transmembrane helix</keyword>
<reference evidence="3 4" key="1">
    <citation type="submission" date="2014-12" db="EMBL/GenBank/DDBJ databases">
        <title>Complete genome sequence of Bifidobacterium longum subsp. infantis BT1.</title>
        <authorList>
            <person name="Kim J.F."/>
            <person name="Kwak M.-J."/>
        </authorList>
    </citation>
    <scope>NUCLEOTIDE SEQUENCE [LARGE SCALE GENOMIC DNA]</scope>
    <source>
        <strain evidence="3 4">BT1</strain>
    </source>
</reference>
<protein>
    <submittedName>
        <fullName evidence="3">Uncharacterized protein</fullName>
    </submittedName>
</protein>
<evidence type="ECO:0000256" key="1">
    <source>
        <dbReference type="SAM" id="MobiDB-lite"/>
    </source>
</evidence>
<keyword evidence="2" id="KW-0472">Membrane</keyword>